<dbReference type="CDD" id="cd00082">
    <property type="entry name" value="HisKA"/>
    <property type="match status" value="1"/>
</dbReference>
<dbReference type="InterPro" id="IPR004358">
    <property type="entry name" value="Sig_transdc_His_kin-like_C"/>
</dbReference>
<dbReference type="Gene3D" id="1.10.287.130">
    <property type="match status" value="1"/>
</dbReference>
<feature type="domain" description="Histidine kinase" evidence="8">
    <location>
        <begin position="488"/>
        <end position="734"/>
    </location>
</feature>
<dbReference type="HOGENOM" id="CLU_011141_0_0_7"/>
<dbReference type="GO" id="GO:0000155">
    <property type="term" value="F:phosphorelay sensor kinase activity"/>
    <property type="evidence" value="ECO:0007669"/>
    <property type="project" value="InterPro"/>
</dbReference>
<dbReference type="KEGG" id="dvl:Dvul_2233"/>
<evidence type="ECO:0000256" key="2">
    <source>
        <dbReference type="ARBA" id="ARBA00004370"/>
    </source>
</evidence>
<dbReference type="InterPro" id="IPR000014">
    <property type="entry name" value="PAS"/>
</dbReference>
<evidence type="ECO:0000256" key="5">
    <source>
        <dbReference type="ARBA" id="ARBA00022679"/>
    </source>
</evidence>
<dbReference type="Pfam" id="PF02518">
    <property type="entry name" value="HATPase_c"/>
    <property type="match status" value="1"/>
</dbReference>
<dbReference type="EC" id="2.7.13.3" evidence="3"/>
<dbReference type="Gene3D" id="6.10.340.10">
    <property type="match status" value="1"/>
</dbReference>
<keyword evidence="4" id="KW-0597">Phosphoprotein</keyword>
<dbReference type="Pfam" id="PF08448">
    <property type="entry name" value="PAS_4"/>
    <property type="match status" value="1"/>
</dbReference>
<keyword evidence="6 11" id="KW-0418">Kinase</keyword>
<evidence type="ECO:0000256" key="1">
    <source>
        <dbReference type="ARBA" id="ARBA00000085"/>
    </source>
</evidence>
<dbReference type="EMBL" id="CP000527">
    <property type="protein sequence ID" value="ABM29249.1"/>
    <property type="molecule type" value="Genomic_DNA"/>
</dbReference>
<dbReference type="AlphaFoldDB" id="A0A0H3AA80"/>
<feature type="transmembrane region" description="Helical" evidence="7">
    <location>
        <begin position="264"/>
        <end position="288"/>
    </location>
</feature>
<comment type="subcellular location">
    <subcellularLocation>
        <location evidence="2">Membrane</location>
    </subcellularLocation>
</comment>
<organism evidence="11 12">
    <name type="scientific">Nitratidesulfovibrio vulgaris (strain DP4)</name>
    <name type="common">Desulfovibrio vulgaris</name>
    <dbReference type="NCBI Taxonomy" id="391774"/>
    <lineage>
        <taxon>Bacteria</taxon>
        <taxon>Pseudomonadati</taxon>
        <taxon>Thermodesulfobacteriota</taxon>
        <taxon>Desulfovibrionia</taxon>
        <taxon>Desulfovibrionales</taxon>
        <taxon>Desulfovibrionaceae</taxon>
        <taxon>Nitratidesulfovibrio</taxon>
    </lineage>
</organism>
<dbReference type="Gene3D" id="3.30.565.10">
    <property type="entry name" value="Histidine kinase-like ATPase, C-terminal domain"/>
    <property type="match status" value="1"/>
</dbReference>
<dbReference type="GO" id="GO:0016020">
    <property type="term" value="C:membrane"/>
    <property type="evidence" value="ECO:0007669"/>
    <property type="project" value="UniProtKB-SubCell"/>
</dbReference>
<dbReference type="SMART" id="SM00387">
    <property type="entry name" value="HATPase_c"/>
    <property type="match status" value="1"/>
</dbReference>
<dbReference type="Pfam" id="PF00512">
    <property type="entry name" value="HisKA"/>
    <property type="match status" value="1"/>
</dbReference>
<dbReference type="InterPro" id="IPR013656">
    <property type="entry name" value="PAS_4"/>
</dbReference>
<accession>A0A0H3AA80</accession>
<evidence type="ECO:0000256" key="4">
    <source>
        <dbReference type="ARBA" id="ARBA00022553"/>
    </source>
</evidence>
<feature type="domain" description="PAS" evidence="9">
    <location>
        <begin position="354"/>
        <end position="410"/>
    </location>
</feature>
<dbReference type="RefSeq" id="WP_011792734.1">
    <property type="nucleotide sequence ID" value="NC_008751.1"/>
</dbReference>
<evidence type="ECO:0000259" key="9">
    <source>
        <dbReference type="PROSITE" id="PS50112"/>
    </source>
</evidence>
<feature type="domain" description="HAMP" evidence="10">
    <location>
        <begin position="296"/>
        <end position="349"/>
    </location>
</feature>
<dbReference type="InterPro" id="IPR036890">
    <property type="entry name" value="HATPase_C_sf"/>
</dbReference>
<keyword evidence="7" id="KW-0472">Membrane</keyword>
<dbReference type="SMART" id="SM00388">
    <property type="entry name" value="HisKA"/>
    <property type="match status" value="1"/>
</dbReference>
<dbReference type="InterPro" id="IPR003594">
    <property type="entry name" value="HATPase_dom"/>
</dbReference>
<proteinExistence type="predicted"/>
<evidence type="ECO:0000256" key="7">
    <source>
        <dbReference type="SAM" id="Phobius"/>
    </source>
</evidence>
<evidence type="ECO:0000313" key="11">
    <source>
        <dbReference type="EMBL" id="ABM29249.1"/>
    </source>
</evidence>
<evidence type="ECO:0000256" key="6">
    <source>
        <dbReference type="ARBA" id="ARBA00022777"/>
    </source>
</evidence>
<dbReference type="InterPro" id="IPR003661">
    <property type="entry name" value="HisK_dim/P_dom"/>
</dbReference>
<dbReference type="PANTHER" id="PTHR43065:SF42">
    <property type="entry name" value="TWO-COMPONENT SENSOR PPRA"/>
    <property type="match status" value="1"/>
</dbReference>
<dbReference type="InterPro" id="IPR035965">
    <property type="entry name" value="PAS-like_dom_sf"/>
</dbReference>
<sequence length="747" mass="82625" precursor="true">MMPVNTSATPTLTGFLQRRLTLWLMLLALFSLASTSAFLYLVQKRNFEERSVRTTTLLTRQINAHIALAQESLREMALRLPRTPSEDLLRTLTATDAHALELFARVIVLDASGTIVARTPRGPVQVDFPLHQPRGEESASPIIGKPIPLGDTGEVVVWIGTDLWTKGRLLGALRLDAFSRSIQELLPEESEALIITDRFGNLIAHPDPTEIQRQGNIGDLPFFRRHDPPTQGTLNLGGTSWVATVATVEPHDWKILSLKRRSALLSEVAGGIGLLVVLLTALYVVFAFRLIRDLRLRVGDPLKALAASLRRVAAGEYGPPLPHRHDFTELDTMNDTFMLMSDRVRQRETDLKRERAFVGTVIDAIPSALFALDREGRVSLMNAAAGERVGIGSEEGRGRAVAELLPFLSPVTDEMLDAIQNGATFRHDRLAHQHEGRTLFEDVALFPIADSETAHALLRVDDVTARVHMEELMVQTEKMMSVGGLAAGMAHEINNPLGAILLGAQNIQRRLDPALPANTDTANRVGCPLEAINAYLAERRIPAFLEGIREAGARAANIVANMLEFSRRSETRHSTVDLRDALDRTVDLAANDYDLKKKYDFRHIMIVRDYDADLPPLVCSVTEIEQVILNLLRNAAQALAEKPPSEERPRVTLRTRREGDMARIDVEDNGPGMTPDIRKRVFEPFFTTKDVGVGTGLGLSVSYFIVTRNHKGTFDVTSDPGHGTCFTLRLPYRNTGALMQPEAVDTP</sequence>
<feature type="transmembrane region" description="Helical" evidence="7">
    <location>
        <begin position="20"/>
        <end position="42"/>
    </location>
</feature>
<dbReference type="CDD" id="cd00130">
    <property type="entry name" value="PAS"/>
    <property type="match status" value="1"/>
</dbReference>
<reference evidence="12" key="1">
    <citation type="journal article" date="2009" name="Environ. Microbiol.">
        <title>Contribution of mobile genetic elements to Desulfovibrio vulgaris genome plasticity.</title>
        <authorList>
            <person name="Walker C.B."/>
            <person name="Stolyar S."/>
            <person name="Chivian D."/>
            <person name="Pinel N."/>
            <person name="Gabster J.A."/>
            <person name="Dehal P.S."/>
            <person name="He Z."/>
            <person name="Yang Z.K."/>
            <person name="Yen H.C."/>
            <person name="Zhou J."/>
            <person name="Wall J.D."/>
            <person name="Hazen T.C."/>
            <person name="Arkin A.P."/>
            <person name="Stahl D.A."/>
        </authorList>
    </citation>
    <scope>NUCLEOTIDE SEQUENCE [LARGE SCALE GENOMIC DNA]</scope>
    <source>
        <strain evidence="12">DP4</strain>
    </source>
</reference>
<dbReference type="PANTHER" id="PTHR43065">
    <property type="entry name" value="SENSOR HISTIDINE KINASE"/>
    <property type="match status" value="1"/>
</dbReference>
<dbReference type="Gene3D" id="3.30.450.20">
    <property type="entry name" value="PAS domain"/>
    <property type="match status" value="2"/>
</dbReference>
<dbReference type="PROSITE" id="PS50109">
    <property type="entry name" value="HIS_KIN"/>
    <property type="match status" value="1"/>
</dbReference>
<dbReference type="SMART" id="SM00091">
    <property type="entry name" value="PAS"/>
    <property type="match status" value="1"/>
</dbReference>
<keyword evidence="7" id="KW-1133">Transmembrane helix</keyword>
<dbReference type="PROSITE" id="PS50885">
    <property type="entry name" value="HAMP"/>
    <property type="match status" value="1"/>
</dbReference>
<dbReference type="SUPFAM" id="SSF55874">
    <property type="entry name" value="ATPase domain of HSP90 chaperone/DNA topoisomerase II/histidine kinase"/>
    <property type="match status" value="1"/>
</dbReference>
<name>A0A0H3AA80_NITV4</name>
<evidence type="ECO:0000259" key="10">
    <source>
        <dbReference type="PROSITE" id="PS50885"/>
    </source>
</evidence>
<protein>
    <recommendedName>
        <fullName evidence="3">histidine kinase</fullName>
        <ecNumber evidence="3">2.7.13.3</ecNumber>
    </recommendedName>
</protein>
<dbReference type="InterPro" id="IPR005467">
    <property type="entry name" value="His_kinase_dom"/>
</dbReference>
<dbReference type="CDD" id="cd18774">
    <property type="entry name" value="PDC2_HK_sensor"/>
    <property type="match status" value="1"/>
</dbReference>
<keyword evidence="5 11" id="KW-0808">Transferase</keyword>
<dbReference type="InterPro" id="IPR036097">
    <property type="entry name" value="HisK_dim/P_sf"/>
</dbReference>
<keyword evidence="7" id="KW-0812">Transmembrane</keyword>
<dbReference type="SUPFAM" id="SSF55785">
    <property type="entry name" value="PYP-like sensor domain (PAS domain)"/>
    <property type="match status" value="1"/>
</dbReference>
<dbReference type="Proteomes" id="UP000009173">
    <property type="component" value="Chromosome"/>
</dbReference>
<evidence type="ECO:0000259" key="8">
    <source>
        <dbReference type="PROSITE" id="PS50109"/>
    </source>
</evidence>
<dbReference type="PROSITE" id="PS50112">
    <property type="entry name" value="PAS"/>
    <property type="match status" value="1"/>
</dbReference>
<dbReference type="PRINTS" id="PR00344">
    <property type="entry name" value="BCTRLSENSOR"/>
</dbReference>
<dbReference type="SUPFAM" id="SSF47384">
    <property type="entry name" value="Homodimeric domain of signal transducing histidine kinase"/>
    <property type="match status" value="1"/>
</dbReference>
<dbReference type="NCBIfam" id="TIGR00229">
    <property type="entry name" value="sensory_box"/>
    <property type="match status" value="1"/>
</dbReference>
<comment type="catalytic activity">
    <reaction evidence="1">
        <text>ATP + protein L-histidine = ADP + protein N-phospho-L-histidine.</text>
        <dbReference type="EC" id="2.7.13.3"/>
    </reaction>
</comment>
<gene>
    <name evidence="11" type="ordered locus">Dvul_2233</name>
</gene>
<evidence type="ECO:0000256" key="3">
    <source>
        <dbReference type="ARBA" id="ARBA00012438"/>
    </source>
</evidence>
<evidence type="ECO:0000313" key="12">
    <source>
        <dbReference type="Proteomes" id="UP000009173"/>
    </source>
</evidence>
<dbReference type="InterPro" id="IPR003660">
    <property type="entry name" value="HAMP_dom"/>
</dbReference>